<sequence>MQDKIKLSPMAIEKDIWVCWVLQTLFSMPGRPKMCFKGGTSLSKGVWSDFTVFRGYRCNHQPSQGKCSRLGSVQRRNQQFGDQADRRRIFEADR</sequence>
<evidence type="ECO:0000313" key="1">
    <source>
        <dbReference type="EMBL" id="EES51965.1"/>
    </source>
</evidence>
<proteinExistence type="predicted"/>
<dbReference type="AlphaFoldDB" id="C6HZE3"/>
<gene>
    <name evidence="1" type="ORF">UBAL3_95320002</name>
</gene>
<dbReference type="Proteomes" id="UP000009374">
    <property type="component" value="Unassembled WGS sequence"/>
</dbReference>
<evidence type="ECO:0000313" key="2">
    <source>
        <dbReference type="Proteomes" id="UP000009374"/>
    </source>
</evidence>
<evidence type="ECO:0008006" key="3">
    <source>
        <dbReference type="Google" id="ProtNLM"/>
    </source>
</evidence>
<reference evidence="1 2" key="1">
    <citation type="journal article" date="2009" name="Appl. Environ. Microbiol.">
        <title>Community genomic and proteomic analyses of chemoautotrophic iron-oxidizing "Leptospirillum rubarum" (Group II) and "Leptospirillum ferrodiazotrophum" (Group III) bacteria in acid mine drainage biofilms.</title>
        <authorList>
            <person name="Goltsman D.S."/>
            <person name="Denef V.J."/>
            <person name="Singer S.W."/>
            <person name="VerBerkmoes N.C."/>
            <person name="Lefsrud M."/>
            <person name="Mueller R.S."/>
            <person name="Dick G.J."/>
            <person name="Sun C.L."/>
            <person name="Wheeler K.E."/>
            <person name="Zemla A."/>
            <person name="Baker B.J."/>
            <person name="Hauser L."/>
            <person name="Land M."/>
            <person name="Shah M.B."/>
            <person name="Thelen M.P."/>
            <person name="Hettich R.L."/>
            <person name="Banfield J.F."/>
        </authorList>
    </citation>
    <scope>NUCLEOTIDE SEQUENCE [LARGE SCALE GENOMIC DNA]</scope>
</reference>
<keyword evidence="2" id="KW-1185">Reference proteome</keyword>
<name>C6HZE3_9BACT</name>
<protein>
    <recommendedName>
        <fullName evidence="3">Nucleotidyl transferase AbiEii/AbiGii toxin family protein</fullName>
    </recommendedName>
</protein>
<organism evidence="1 2">
    <name type="scientific">Leptospirillum ferrodiazotrophum</name>
    <dbReference type="NCBI Taxonomy" id="412449"/>
    <lineage>
        <taxon>Bacteria</taxon>
        <taxon>Pseudomonadati</taxon>
        <taxon>Nitrospirota</taxon>
        <taxon>Nitrospiria</taxon>
        <taxon>Nitrospirales</taxon>
        <taxon>Nitrospiraceae</taxon>
        <taxon>Leptospirillum</taxon>
    </lineage>
</organism>
<accession>C6HZE3</accession>
<dbReference type="EMBL" id="GG693882">
    <property type="protein sequence ID" value="EES51965.1"/>
    <property type="molecule type" value="Genomic_DNA"/>
</dbReference>